<name>A0AAU1UJN7_9ACTN</name>
<reference evidence="1" key="1">
    <citation type="submission" date="2022-10" db="EMBL/GenBank/DDBJ databases">
        <title>The complete genomes of actinobacterial strains from the NBC collection.</title>
        <authorList>
            <person name="Joergensen T.S."/>
            <person name="Alvarez Arevalo M."/>
            <person name="Sterndorff E.B."/>
            <person name="Faurdal D."/>
            <person name="Vuksanovic O."/>
            <person name="Mourched A.-S."/>
            <person name="Charusanti P."/>
            <person name="Shaw S."/>
            <person name="Blin K."/>
            <person name="Weber T."/>
        </authorList>
    </citation>
    <scope>NUCLEOTIDE SEQUENCE</scope>
    <source>
        <strain evidence="1">NBC_00119</strain>
    </source>
</reference>
<evidence type="ECO:0000313" key="1">
    <source>
        <dbReference type="EMBL" id="WTS17317.1"/>
    </source>
</evidence>
<organism evidence="1">
    <name type="scientific">Streptomyces sp. NBC_00119</name>
    <dbReference type="NCBI Taxonomy" id="2975659"/>
    <lineage>
        <taxon>Bacteria</taxon>
        <taxon>Bacillati</taxon>
        <taxon>Actinomycetota</taxon>
        <taxon>Actinomycetes</taxon>
        <taxon>Kitasatosporales</taxon>
        <taxon>Streptomycetaceae</taxon>
        <taxon>Streptomyces</taxon>
    </lineage>
</organism>
<sequence length="55" mass="5717">MTDHGIDEPIDEDGAVDEAMIRRAGGRARWAVLSALSLFAIGQAGERALPGGKPA</sequence>
<accession>A0AAU1UJN7</accession>
<evidence type="ECO:0008006" key="2">
    <source>
        <dbReference type="Google" id="ProtNLM"/>
    </source>
</evidence>
<dbReference type="EMBL" id="CP108195">
    <property type="protein sequence ID" value="WTS17317.1"/>
    <property type="molecule type" value="Genomic_DNA"/>
</dbReference>
<protein>
    <recommendedName>
        <fullName evidence="2">MFS transporter</fullName>
    </recommendedName>
</protein>
<proteinExistence type="predicted"/>
<dbReference type="AlphaFoldDB" id="A0AAU1UJN7"/>
<gene>
    <name evidence="1" type="ORF">OHU69_43535</name>
</gene>